<keyword evidence="1" id="KW-0812">Transmembrane</keyword>
<accession>A0A1C3HMI1</accession>
<evidence type="ECO:0000256" key="1">
    <source>
        <dbReference type="SAM" id="Phobius"/>
    </source>
</evidence>
<keyword evidence="1" id="KW-0472">Membrane</keyword>
<gene>
    <name evidence="2" type="ORF">PWN146_05030</name>
</gene>
<evidence type="ECO:0000313" key="2">
    <source>
        <dbReference type="EMBL" id="SAY46264.1"/>
    </source>
</evidence>
<feature type="transmembrane region" description="Helical" evidence="1">
    <location>
        <begin position="36"/>
        <end position="56"/>
    </location>
</feature>
<dbReference type="EMBL" id="LT575490">
    <property type="protein sequence ID" value="SAY46264.1"/>
    <property type="molecule type" value="Genomic_DNA"/>
</dbReference>
<organism evidence="2">
    <name type="scientific">Serratia marcescens</name>
    <dbReference type="NCBI Taxonomy" id="615"/>
    <lineage>
        <taxon>Bacteria</taxon>
        <taxon>Pseudomonadati</taxon>
        <taxon>Pseudomonadota</taxon>
        <taxon>Gammaproteobacteria</taxon>
        <taxon>Enterobacterales</taxon>
        <taxon>Yersiniaceae</taxon>
        <taxon>Serratia</taxon>
    </lineage>
</organism>
<dbReference type="AlphaFoldDB" id="A0A1C3HMI1"/>
<dbReference type="RefSeq" id="WP_049279053.1">
    <property type="nucleotide sequence ID" value="NZ_CAMKJO010000004.1"/>
</dbReference>
<proteinExistence type="predicted"/>
<reference evidence="2" key="1">
    <citation type="submission" date="2016-05" db="EMBL/GenBank/DDBJ databases">
        <authorList>
            <person name="Cock P.J.A."/>
            <person name="Cock P.J.A."/>
        </authorList>
    </citation>
    <scope>NUCLEOTIDE SEQUENCE</scope>
    <source>
        <strain evidence="2">PWN146_assembly</strain>
    </source>
</reference>
<protein>
    <submittedName>
        <fullName evidence="2">Uncharacterized protein</fullName>
    </submittedName>
</protein>
<name>A0A1C3HMI1_SERMA</name>
<sequence>MSPRVWAACLGSAMGGVTLALLLARGYPSADPLDRLYGALFLALFGGIALLTYSLLAPDWRRTLLRAWLWWPLPLALLEAWR</sequence>
<keyword evidence="1" id="KW-1133">Transmembrane helix</keyword>